<feature type="transmembrane region" description="Helical" evidence="2">
    <location>
        <begin position="61"/>
        <end position="83"/>
    </location>
</feature>
<dbReference type="Pfam" id="PF11911">
    <property type="entry name" value="DUF3429"/>
    <property type="match status" value="1"/>
</dbReference>
<dbReference type="PANTHER" id="PTHR15887">
    <property type="entry name" value="TRANSMEMBRANE PROTEIN 69"/>
    <property type="match status" value="1"/>
</dbReference>
<dbReference type="PANTHER" id="PTHR15887:SF1">
    <property type="entry name" value="TRANSMEMBRANE PROTEIN 69"/>
    <property type="match status" value="1"/>
</dbReference>
<evidence type="ECO:0000256" key="2">
    <source>
        <dbReference type="SAM" id="Phobius"/>
    </source>
</evidence>
<evidence type="ECO:0000313" key="4">
    <source>
        <dbReference type="Proteomes" id="UP001139035"/>
    </source>
</evidence>
<dbReference type="RefSeq" id="WP_233720380.1">
    <property type="nucleotide sequence ID" value="NZ_JAJUWU010000016.1"/>
</dbReference>
<proteinExistence type="predicted"/>
<dbReference type="AlphaFoldDB" id="A0A9X1P0Z0"/>
<keyword evidence="2" id="KW-1133">Transmembrane helix</keyword>
<evidence type="ECO:0000313" key="3">
    <source>
        <dbReference type="EMBL" id="MCE7029385.1"/>
    </source>
</evidence>
<name>A0A9X1P0Z0_9HYPH</name>
<dbReference type="Proteomes" id="UP001139035">
    <property type="component" value="Unassembled WGS sequence"/>
</dbReference>
<keyword evidence="2" id="KW-0812">Transmembrane</keyword>
<feature type="transmembrane region" description="Helical" evidence="2">
    <location>
        <begin position="151"/>
        <end position="171"/>
    </location>
</feature>
<protein>
    <submittedName>
        <fullName evidence="3">DUF3429 domain-containing protein</fullName>
    </submittedName>
</protein>
<accession>A0A9X1P0Z0</accession>
<keyword evidence="4" id="KW-1185">Reference proteome</keyword>
<dbReference type="EMBL" id="JAJUWU010000016">
    <property type="protein sequence ID" value="MCE7029385.1"/>
    <property type="molecule type" value="Genomic_DNA"/>
</dbReference>
<comment type="caution">
    <text evidence="3">The sequence shown here is derived from an EMBL/GenBank/DDBJ whole genome shotgun (WGS) entry which is preliminary data.</text>
</comment>
<dbReference type="InterPro" id="IPR021836">
    <property type="entry name" value="DUF3429"/>
</dbReference>
<feature type="transmembrane region" description="Helical" evidence="2">
    <location>
        <begin position="119"/>
        <end position="139"/>
    </location>
</feature>
<feature type="transmembrane region" description="Helical" evidence="2">
    <location>
        <begin position="34"/>
        <end position="55"/>
    </location>
</feature>
<gene>
    <name evidence="3" type="ORF">LZD57_15430</name>
</gene>
<organism evidence="3 4">
    <name type="scientific">Jiella avicenniae</name>
    <dbReference type="NCBI Taxonomy" id="2907202"/>
    <lineage>
        <taxon>Bacteria</taxon>
        <taxon>Pseudomonadati</taxon>
        <taxon>Pseudomonadota</taxon>
        <taxon>Alphaproteobacteria</taxon>
        <taxon>Hyphomicrobiales</taxon>
        <taxon>Aurantimonadaceae</taxon>
        <taxon>Jiella</taxon>
    </lineage>
</organism>
<feature type="transmembrane region" description="Helical" evidence="2">
    <location>
        <begin position="95"/>
        <end position="113"/>
    </location>
</feature>
<evidence type="ECO:0000256" key="1">
    <source>
        <dbReference type="SAM" id="MobiDB-lite"/>
    </source>
</evidence>
<sequence>MSTIEEDDAGHPRSGDAAASARTTGRPHDHQRTAWTLGFAGLVPFVIMTGLLAYAGRDFIAYPQLILALSGYSATILAFLGGIRWGFSLAPAHQAIGTLVASVLPSLLGWVLLFAPSPWAFAGFAAGFVLTGLWDVVSARRGELPGWFGRLRLVLSSVVTLCQIVAFVSTWG</sequence>
<feature type="region of interest" description="Disordered" evidence="1">
    <location>
        <begin position="1"/>
        <end position="29"/>
    </location>
</feature>
<keyword evidence="2" id="KW-0472">Membrane</keyword>
<reference evidence="3" key="1">
    <citation type="submission" date="2022-01" db="EMBL/GenBank/DDBJ databases">
        <title>Jiella avicenniae sp. nov., a novel endophytic bacterium isolated from bark of Avicennia marina.</title>
        <authorList>
            <person name="Tuo L."/>
        </authorList>
    </citation>
    <scope>NUCLEOTIDE SEQUENCE</scope>
    <source>
        <strain evidence="3">CBK1P-4</strain>
    </source>
</reference>